<dbReference type="Proteomes" id="UP001148629">
    <property type="component" value="Unassembled WGS sequence"/>
</dbReference>
<dbReference type="EMBL" id="JANRMS010000198">
    <property type="protein sequence ID" value="KAJ3544370.1"/>
    <property type="molecule type" value="Genomic_DNA"/>
</dbReference>
<sequence length="148" mass="16235">MASPKLITVALLALASSLANASRCKPSTTSASPEPTSTLPCPAYTPIAVAPDGKVCGKEVQRSGQFSDYRILTRPASLEECVKLCADTQTCVSLYVELYDPRESPPYPLCYIFSQKMDDSNFFLPPTAGITFGHYYELGCYECDRREE</sequence>
<gene>
    <name evidence="1" type="ORF">NM208_g3086</name>
</gene>
<comment type="caution">
    <text evidence="1">The sequence shown here is derived from an EMBL/GenBank/DDBJ whole genome shotgun (WGS) entry which is preliminary data.</text>
</comment>
<evidence type="ECO:0000313" key="1">
    <source>
        <dbReference type="EMBL" id="KAJ3544370.1"/>
    </source>
</evidence>
<proteinExistence type="predicted"/>
<evidence type="ECO:0000313" key="2">
    <source>
        <dbReference type="Proteomes" id="UP001148629"/>
    </source>
</evidence>
<keyword evidence="2" id="KW-1185">Reference proteome</keyword>
<name>A0ACC1SQG3_9HYPO</name>
<reference evidence="1" key="1">
    <citation type="submission" date="2022-08" db="EMBL/GenBank/DDBJ databases">
        <title>Genome Sequence of Fusarium decemcellulare.</title>
        <authorList>
            <person name="Buettner E."/>
        </authorList>
    </citation>
    <scope>NUCLEOTIDE SEQUENCE</scope>
    <source>
        <strain evidence="1">Babe19</strain>
    </source>
</reference>
<organism evidence="1 2">
    <name type="scientific">Fusarium decemcellulare</name>
    <dbReference type="NCBI Taxonomy" id="57161"/>
    <lineage>
        <taxon>Eukaryota</taxon>
        <taxon>Fungi</taxon>
        <taxon>Dikarya</taxon>
        <taxon>Ascomycota</taxon>
        <taxon>Pezizomycotina</taxon>
        <taxon>Sordariomycetes</taxon>
        <taxon>Hypocreomycetidae</taxon>
        <taxon>Hypocreales</taxon>
        <taxon>Nectriaceae</taxon>
        <taxon>Fusarium</taxon>
        <taxon>Fusarium decemcellulare species complex</taxon>
    </lineage>
</organism>
<accession>A0ACC1SQG3</accession>
<protein>
    <submittedName>
        <fullName evidence="1">Uncharacterized protein</fullName>
    </submittedName>
</protein>